<dbReference type="GeneID" id="61132730"/>
<sequence>MAARSHSQKLTIELDAERARALNALSELYHATPERMVASWAEYHIDRLRAGQTPDSHPSGWRPDTGA</sequence>
<evidence type="ECO:0000313" key="1">
    <source>
        <dbReference type="EMBL" id="BAD56795.1"/>
    </source>
</evidence>
<protein>
    <recommendedName>
        <fullName evidence="3">CopG family transcriptional regulator</fullName>
    </recommendedName>
</protein>
<reference evidence="1 2" key="1">
    <citation type="journal article" date="2004" name="Proc. Natl. Acad. Sci. U.S.A.">
        <title>The complete genomic sequence of Nocardia farcinica IFM 10152.</title>
        <authorList>
            <person name="Ishikawa J."/>
            <person name="Yamashita A."/>
            <person name="Mikami Y."/>
            <person name="Hoshino Y."/>
            <person name="Kurita H."/>
            <person name="Hotta K."/>
            <person name="Shiba T."/>
            <person name="Hattori M."/>
        </authorList>
    </citation>
    <scope>NUCLEOTIDE SEQUENCE [LARGE SCALE GENOMIC DNA]</scope>
    <source>
        <strain evidence="1 2">IFM 10152</strain>
    </source>
</reference>
<dbReference type="RefSeq" id="WP_011208480.1">
    <property type="nucleotide sequence ID" value="NC_006361.1"/>
</dbReference>
<evidence type="ECO:0008006" key="3">
    <source>
        <dbReference type="Google" id="ProtNLM"/>
    </source>
</evidence>
<gene>
    <name evidence="1" type="ordered locus">NFA_19490</name>
</gene>
<dbReference type="AlphaFoldDB" id="Q5YYE6"/>
<dbReference type="HOGENOM" id="CLU_2808123_0_0_11"/>
<organism evidence="1 2">
    <name type="scientific">Nocardia farcinica (strain IFM 10152)</name>
    <dbReference type="NCBI Taxonomy" id="247156"/>
    <lineage>
        <taxon>Bacteria</taxon>
        <taxon>Bacillati</taxon>
        <taxon>Actinomycetota</taxon>
        <taxon>Actinomycetes</taxon>
        <taxon>Mycobacteriales</taxon>
        <taxon>Nocardiaceae</taxon>
        <taxon>Nocardia</taxon>
    </lineage>
</organism>
<dbReference type="KEGG" id="nfa:NFA_19490"/>
<dbReference type="OrthoDB" id="5196077at2"/>
<dbReference type="EMBL" id="AP006618">
    <property type="protein sequence ID" value="BAD56795.1"/>
    <property type="molecule type" value="Genomic_DNA"/>
</dbReference>
<dbReference type="Proteomes" id="UP000006820">
    <property type="component" value="Chromosome"/>
</dbReference>
<evidence type="ECO:0000313" key="2">
    <source>
        <dbReference type="Proteomes" id="UP000006820"/>
    </source>
</evidence>
<name>Q5YYE6_NOCFA</name>
<proteinExistence type="predicted"/>
<dbReference type="STRING" id="247156.NFA_19490"/>
<keyword evidence="2" id="KW-1185">Reference proteome</keyword>
<accession>Q5YYE6</accession>